<dbReference type="PANTHER" id="PTHR13952:SF6">
    <property type="entry name" value="U11_U12 SMALL NUCLEAR RIBONUCLEOPROTEIN 35 KDA PROTEIN"/>
    <property type="match status" value="1"/>
</dbReference>
<dbReference type="GO" id="GO:0003729">
    <property type="term" value="F:mRNA binding"/>
    <property type="evidence" value="ECO:0007669"/>
    <property type="project" value="TreeGrafter"/>
</dbReference>
<feature type="domain" description="RRM" evidence="5">
    <location>
        <begin position="94"/>
        <end position="172"/>
    </location>
</feature>
<dbReference type="PROSITE" id="PS50102">
    <property type="entry name" value="RRM"/>
    <property type="match status" value="1"/>
</dbReference>
<dbReference type="CDD" id="cd12236">
    <property type="entry name" value="RRM_snRNP70"/>
    <property type="match status" value="1"/>
</dbReference>
<dbReference type="InterPro" id="IPR034143">
    <property type="entry name" value="snRNP70_RRM"/>
</dbReference>
<feature type="compositionally biased region" description="Basic and acidic residues" evidence="4">
    <location>
        <begin position="189"/>
        <end position="205"/>
    </location>
</feature>
<evidence type="ECO:0000256" key="2">
    <source>
        <dbReference type="ARBA" id="ARBA00023242"/>
    </source>
</evidence>
<feature type="region of interest" description="Disordered" evidence="4">
    <location>
        <begin position="1"/>
        <end position="41"/>
    </location>
</feature>
<dbReference type="GO" id="GO:0030619">
    <property type="term" value="F:U1 snRNA binding"/>
    <property type="evidence" value="ECO:0007669"/>
    <property type="project" value="InterPro"/>
</dbReference>
<evidence type="ECO:0000256" key="3">
    <source>
        <dbReference type="PROSITE-ProRule" id="PRU00176"/>
    </source>
</evidence>
<feature type="compositionally biased region" description="Basic residues" evidence="4">
    <location>
        <begin position="1"/>
        <end position="18"/>
    </location>
</feature>
<dbReference type="FunFam" id="3.30.70.330:FF:000132">
    <property type="entry name" value="Small nuclear ribonucleoprotein U11/U12 subunit 35"/>
    <property type="match status" value="1"/>
</dbReference>
<gene>
    <name evidence="6" type="ORF">BBJ29_003569</name>
    <name evidence="7" type="ORF">BBP00_00002700</name>
</gene>
<feature type="compositionally biased region" description="Polar residues" evidence="4">
    <location>
        <begin position="28"/>
        <end position="41"/>
    </location>
</feature>
<dbReference type="EMBL" id="MBDO02000049">
    <property type="protein sequence ID" value="RLN65700.1"/>
    <property type="molecule type" value="Genomic_DNA"/>
</dbReference>
<proteinExistence type="predicted"/>
<dbReference type="InterPro" id="IPR051183">
    <property type="entry name" value="U1_U11-U12_snRNP_70-35kDa"/>
</dbReference>
<keyword evidence="3" id="KW-0694">RNA-binding</keyword>
<protein>
    <recommendedName>
        <fullName evidence="5">RRM domain-containing protein</fullName>
    </recommendedName>
</protein>
<dbReference type="InterPro" id="IPR000504">
    <property type="entry name" value="RRM_dom"/>
</dbReference>
<evidence type="ECO:0000256" key="1">
    <source>
        <dbReference type="ARBA" id="ARBA00004123"/>
    </source>
</evidence>
<dbReference type="GO" id="GO:0000398">
    <property type="term" value="P:mRNA splicing, via spliceosome"/>
    <property type="evidence" value="ECO:0007669"/>
    <property type="project" value="TreeGrafter"/>
</dbReference>
<keyword evidence="2" id="KW-0539">Nucleus</keyword>
<dbReference type="Proteomes" id="UP000284657">
    <property type="component" value="Unassembled WGS sequence"/>
</dbReference>
<evidence type="ECO:0000313" key="9">
    <source>
        <dbReference type="Proteomes" id="UP000284657"/>
    </source>
</evidence>
<dbReference type="InterPro" id="IPR012677">
    <property type="entry name" value="Nucleotide-bd_a/b_plait_sf"/>
</dbReference>
<evidence type="ECO:0000313" key="8">
    <source>
        <dbReference type="Proteomes" id="UP000277300"/>
    </source>
</evidence>
<dbReference type="SUPFAM" id="SSF54928">
    <property type="entry name" value="RNA-binding domain, RBD"/>
    <property type="match status" value="1"/>
</dbReference>
<sequence length="212" mass="24597">MAGDKRRRSRSRSRSRSRDRRDYKRFNTRSQSSFDSRNAVTSGRRNWFAEEYDPIQIGSIDGTDTTPHDKGLVRAQKARFDPKKDPQIQGDPFATLFVGRLHFDTTEETLQSVFGAYGPIKKLRLVRDKATQKSKGYAFVEFEDERDFERAYRQTHRRMIDGATILVDFERSRAMKGWKPRRLGGGLGGRKESGQLRFGGRDRPFKASMVHR</sequence>
<comment type="caution">
    <text evidence="7">The sequence shown here is derived from an EMBL/GenBank/DDBJ whole genome shotgun (WGS) entry which is preliminary data.</text>
</comment>
<evidence type="ECO:0000259" key="5">
    <source>
        <dbReference type="PROSITE" id="PS50102"/>
    </source>
</evidence>
<feature type="region of interest" description="Disordered" evidence="4">
    <location>
        <begin position="180"/>
        <end position="212"/>
    </location>
</feature>
<dbReference type="OrthoDB" id="6159137at2759"/>
<comment type="subcellular location">
    <subcellularLocation>
        <location evidence="1">Nucleus</location>
    </subcellularLocation>
</comment>
<dbReference type="EMBL" id="MBAD02002292">
    <property type="protein sequence ID" value="RLN48545.1"/>
    <property type="molecule type" value="Genomic_DNA"/>
</dbReference>
<reference evidence="8 9" key="1">
    <citation type="submission" date="2018-07" db="EMBL/GenBank/DDBJ databases">
        <title>Genome sequencing of oomycete isolates from Chile give support for New Zealand origin for Phytophthora kernoviae and make available the first Nothophytophthora sp. genome.</title>
        <authorList>
            <person name="Studholme D.J."/>
            <person name="Sanfuentes E."/>
            <person name="Panda P."/>
            <person name="Hill R."/>
            <person name="Sambles C."/>
            <person name="Grant M."/>
            <person name="Williams N.M."/>
            <person name="Mcdougal R.L."/>
        </authorList>
    </citation>
    <scope>NUCLEOTIDE SEQUENCE [LARGE SCALE GENOMIC DNA]</scope>
    <source>
        <strain evidence="7">Chile6</strain>
        <strain evidence="6">Chile7</strain>
    </source>
</reference>
<organism evidence="7 8">
    <name type="scientific">Phytophthora kernoviae</name>
    <dbReference type="NCBI Taxonomy" id="325452"/>
    <lineage>
        <taxon>Eukaryota</taxon>
        <taxon>Sar</taxon>
        <taxon>Stramenopiles</taxon>
        <taxon>Oomycota</taxon>
        <taxon>Peronosporomycetes</taxon>
        <taxon>Peronosporales</taxon>
        <taxon>Peronosporaceae</taxon>
        <taxon>Phytophthora</taxon>
    </lineage>
</organism>
<evidence type="ECO:0000313" key="7">
    <source>
        <dbReference type="EMBL" id="RLN65700.1"/>
    </source>
</evidence>
<dbReference type="GO" id="GO:0071011">
    <property type="term" value="C:precatalytic spliceosome"/>
    <property type="evidence" value="ECO:0007669"/>
    <property type="project" value="TreeGrafter"/>
</dbReference>
<dbReference type="InterPro" id="IPR035979">
    <property type="entry name" value="RBD_domain_sf"/>
</dbReference>
<evidence type="ECO:0000256" key="4">
    <source>
        <dbReference type="SAM" id="MobiDB-lite"/>
    </source>
</evidence>
<dbReference type="PANTHER" id="PTHR13952">
    <property type="entry name" value="U1 SMALL NUCLEAR RIBONUCLEOPROTEIN 70 KD"/>
    <property type="match status" value="1"/>
</dbReference>
<dbReference type="SMART" id="SM00360">
    <property type="entry name" value="RRM"/>
    <property type="match status" value="1"/>
</dbReference>
<accession>A0A3F2RWM1</accession>
<dbReference type="Gene3D" id="3.30.70.330">
    <property type="match status" value="1"/>
</dbReference>
<name>A0A3F2RWM1_9STRA</name>
<dbReference type="Proteomes" id="UP000277300">
    <property type="component" value="Unassembled WGS sequence"/>
</dbReference>
<dbReference type="Pfam" id="PF00076">
    <property type="entry name" value="RRM_1"/>
    <property type="match status" value="1"/>
</dbReference>
<dbReference type="AlphaFoldDB" id="A0A3F2RWM1"/>
<evidence type="ECO:0000313" key="6">
    <source>
        <dbReference type="EMBL" id="RLN48545.1"/>
    </source>
</evidence>